<keyword evidence="1" id="KW-0812">Transmembrane</keyword>
<reference evidence="3 4" key="1">
    <citation type="submission" date="2020-04" db="EMBL/GenBank/DDBJ databases">
        <title>MicrobeNet Type strains.</title>
        <authorList>
            <person name="Nicholson A.C."/>
        </authorList>
    </citation>
    <scope>NUCLEOTIDE SEQUENCE [LARGE SCALE GENOMIC DNA]</scope>
    <source>
        <strain evidence="3 4">ATCC 23612</strain>
    </source>
</reference>
<keyword evidence="1" id="KW-0472">Membrane</keyword>
<name>A0A7X6MG95_9ACTN</name>
<feature type="transmembrane region" description="Helical" evidence="1">
    <location>
        <begin position="192"/>
        <end position="215"/>
    </location>
</feature>
<feature type="domain" description="CAAX prenyl protease 2/Lysostaphin resistance protein A-like" evidence="2">
    <location>
        <begin position="105"/>
        <end position="196"/>
    </location>
</feature>
<sequence length="278" mass="29213">MRIVWQFLAVAVVALIGGQGLAAVQGNPWLTIAVGVLTAVLSVLAYRWVVRRTEHREVTELSRKGAVAATGLGTLIGIGLFGLVIANIAFLGFYQANGVGSVTGALGLLGFMAAVAVGEEVMWRGVLFRIVEERTGTWIALVLTGVLFGLVHLINPHASLWGAIAIAIEAGGMLTAAYAATRSLWLPIGLHFGWNLAGSAIFSTSVSGTDSQQGLLDTTLSGPMLITGGDFGPEGSLYSILFCTVATIVFMWMAHRRGRLVPLRRRADGVDATAAPSL</sequence>
<dbReference type="GO" id="GO:0006508">
    <property type="term" value="P:proteolysis"/>
    <property type="evidence" value="ECO:0007669"/>
    <property type="project" value="UniProtKB-KW"/>
</dbReference>
<keyword evidence="3" id="KW-0378">Hydrolase</keyword>
<keyword evidence="3" id="KW-0482">Metalloprotease</keyword>
<gene>
    <name evidence="3" type="ORF">HGB44_24090</name>
</gene>
<keyword evidence="4" id="KW-1185">Reference proteome</keyword>
<evidence type="ECO:0000256" key="1">
    <source>
        <dbReference type="SAM" id="Phobius"/>
    </source>
</evidence>
<dbReference type="GO" id="GO:0008237">
    <property type="term" value="F:metallopeptidase activity"/>
    <property type="evidence" value="ECO:0007669"/>
    <property type="project" value="UniProtKB-KW"/>
</dbReference>
<dbReference type="PANTHER" id="PTHR39430:SF1">
    <property type="entry name" value="PROTEASE"/>
    <property type="match status" value="1"/>
</dbReference>
<evidence type="ECO:0000313" key="4">
    <source>
        <dbReference type="Proteomes" id="UP000553209"/>
    </source>
</evidence>
<organism evidence="3 4">
    <name type="scientific">Nocardiopsis alborubida</name>
    <dbReference type="NCBI Taxonomy" id="146802"/>
    <lineage>
        <taxon>Bacteria</taxon>
        <taxon>Bacillati</taxon>
        <taxon>Actinomycetota</taxon>
        <taxon>Actinomycetes</taxon>
        <taxon>Streptosporangiales</taxon>
        <taxon>Nocardiopsidaceae</taxon>
        <taxon>Nocardiopsis</taxon>
    </lineage>
</organism>
<comment type="caution">
    <text evidence="3">The sequence shown here is derived from an EMBL/GenBank/DDBJ whole genome shotgun (WGS) entry which is preliminary data.</text>
</comment>
<dbReference type="AlphaFoldDB" id="A0A7X6MG95"/>
<feature type="transmembrane region" description="Helical" evidence="1">
    <location>
        <begin position="71"/>
        <end position="96"/>
    </location>
</feature>
<proteinExistence type="predicted"/>
<dbReference type="Proteomes" id="UP000553209">
    <property type="component" value="Unassembled WGS sequence"/>
</dbReference>
<dbReference type="PANTHER" id="PTHR39430">
    <property type="entry name" value="MEMBRANE-ASSOCIATED PROTEASE-RELATED"/>
    <property type="match status" value="1"/>
</dbReference>
<feature type="transmembrane region" description="Helical" evidence="1">
    <location>
        <begin position="102"/>
        <end position="123"/>
    </location>
</feature>
<evidence type="ECO:0000313" key="3">
    <source>
        <dbReference type="EMBL" id="NKZ00723.1"/>
    </source>
</evidence>
<dbReference type="RefSeq" id="WP_061083414.1">
    <property type="nucleotide sequence ID" value="NZ_JAAXPG010000026.1"/>
</dbReference>
<keyword evidence="1" id="KW-1133">Transmembrane helix</keyword>
<protein>
    <submittedName>
        <fullName evidence="3">CPBP family intramembrane metalloprotease</fullName>
    </submittedName>
</protein>
<feature type="transmembrane region" description="Helical" evidence="1">
    <location>
        <begin position="160"/>
        <end position="180"/>
    </location>
</feature>
<feature type="transmembrane region" description="Helical" evidence="1">
    <location>
        <begin position="135"/>
        <end position="154"/>
    </location>
</feature>
<accession>A0A7X6MG95</accession>
<dbReference type="GO" id="GO:0004175">
    <property type="term" value="F:endopeptidase activity"/>
    <property type="evidence" value="ECO:0007669"/>
    <property type="project" value="UniProtKB-ARBA"/>
</dbReference>
<keyword evidence="3" id="KW-0645">Protease</keyword>
<dbReference type="GO" id="GO:0080120">
    <property type="term" value="P:CAAX-box protein maturation"/>
    <property type="evidence" value="ECO:0007669"/>
    <property type="project" value="UniProtKB-ARBA"/>
</dbReference>
<dbReference type="Pfam" id="PF02517">
    <property type="entry name" value="Rce1-like"/>
    <property type="match status" value="1"/>
</dbReference>
<evidence type="ECO:0000259" key="2">
    <source>
        <dbReference type="Pfam" id="PF02517"/>
    </source>
</evidence>
<dbReference type="EMBL" id="JAAXPG010000026">
    <property type="protein sequence ID" value="NKZ00723.1"/>
    <property type="molecule type" value="Genomic_DNA"/>
</dbReference>
<feature type="transmembrane region" description="Helical" evidence="1">
    <location>
        <begin position="32"/>
        <end position="50"/>
    </location>
</feature>
<dbReference type="InterPro" id="IPR003675">
    <property type="entry name" value="Rce1/LyrA-like_dom"/>
</dbReference>
<feature type="transmembrane region" description="Helical" evidence="1">
    <location>
        <begin position="235"/>
        <end position="255"/>
    </location>
</feature>